<evidence type="ECO:0000256" key="12">
    <source>
        <dbReference type="RuleBase" id="RU003587"/>
    </source>
</evidence>
<keyword evidence="9 12" id="KW-0234">DNA repair</keyword>
<dbReference type="GO" id="GO:0009380">
    <property type="term" value="C:excinuclease repair complex"/>
    <property type="evidence" value="ECO:0007669"/>
    <property type="project" value="InterPro"/>
</dbReference>
<dbReference type="Pfam" id="PF04851">
    <property type="entry name" value="ResIII"/>
    <property type="match status" value="1"/>
</dbReference>
<dbReference type="Pfam" id="PF12344">
    <property type="entry name" value="UvrB"/>
    <property type="match status" value="1"/>
</dbReference>
<dbReference type="InterPro" id="IPR001943">
    <property type="entry name" value="UVR_dom"/>
</dbReference>
<evidence type="ECO:0000256" key="5">
    <source>
        <dbReference type="ARBA" id="ARBA00022763"/>
    </source>
</evidence>
<feature type="domain" description="Helicase ATP-binding" evidence="15">
    <location>
        <begin position="24"/>
        <end position="145"/>
    </location>
</feature>
<dbReference type="GO" id="GO:0016887">
    <property type="term" value="F:ATP hydrolysis activity"/>
    <property type="evidence" value="ECO:0007669"/>
    <property type="project" value="InterPro"/>
</dbReference>
<dbReference type="Gene3D" id="3.40.50.300">
    <property type="entry name" value="P-loop containing nucleotide triphosphate hydrolases"/>
    <property type="match status" value="3"/>
</dbReference>
<feature type="coiled-coil region" evidence="13">
    <location>
        <begin position="607"/>
        <end position="634"/>
    </location>
</feature>
<dbReference type="EMBL" id="AMFJ01021643">
    <property type="protein sequence ID" value="EKD66241.1"/>
    <property type="molecule type" value="Genomic_DNA"/>
</dbReference>
<comment type="subunit">
    <text evidence="10 12">Forms a heterotetramer with UvrA during the search for lesions. Interacts with UvrC in an incision complex.</text>
</comment>
<dbReference type="GO" id="GO:0005524">
    <property type="term" value="F:ATP binding"/>
    <property type="evidence" value="ECO:0007669"/>
    <property type="project" value="UniProtKB-KW"/>
</dbReference>
<gene>
    <name evidence="17" type="ORF">ACD_49C00057G0001</name>
</gene>
<feature type="domain" description="UVR" evidence="14">
    <location>
        <begin position="611"/>
        <end position="646"/>
    </location>
</feature>
<dbReference type="PROSITE" id="PS51192">
    <property type="entry name" value="HELICASE_ATP_BIND_1"/>
    <property type="match status" value="1"/>
</dbReference>
<dbReference type="InterPro" id="IPR006935">
    <property type="entry name" value="Helicase/UvrB_N"/>
</dbReference>
<dbReference type="InterPro" id="IPR024759">
    <property type="entry name" value="UvrB_YAD/RRR_dom"/>
</dbReference>
<comment type="similarity">
    <text evidence="2 12">Belongs to the UvrB family.</text>
</comment>
<dbReference type="InterPro" id="IPR004807">
    <property type="entry name" value="UvrB"/>
</dbReference>
<dbReference type="GO" id="GO:0006289">
    <property type="term" value="P:nucleotide-excision repair"/>
    <property type="evidence" value="ECO:0007669"/>
    <property type="project" value="InterPro"/>
</dbReference>
<dbReference type="CDD" id="cd17916">
    <property type="entry name" value="DEXHc_UvrB"/>
    <property type="match status" value="1"/>
</dbReference>
<dbReference type="SUPFAM" id="SSF52540">
    <property type="entry name" value="P-loop containing nucleoside triphosphate hydrolases"/>
    <property type="match status" value="2"/>
</dbReference>
<keyword evidence="5 12" id="KW-0227">DNA damage</keyword>
<keyword evidence="4" id="KW-0547">Nucleotide-binding</keyword>
<feature type="domain" description="Helicase C-terminal" evidence="16">
    <location>
        <begin position="427"/>
        <end position="595"/>
    </location>
</feature>
<dbReference type="InterPro" id="IPR041471">
    <property type="entry name" value="UvrB_inter"/>
</dbReference>
<evidence type="ECO:0000313" key="17">
    <source>
        <dbReference type="EMBL" id="EKD66241.1"/>
    </source>
</evidence>
<keyword evidence="8 12" id="KW-0267">Excision nuclease</keyword>
<evidence type="ECO:0000259" key="16">
    <source>
        <dbReference type="PROSITE" id="PS51194"/>
    </source>
</evidence>
<dbReference type="GO" id="GO:0009432">
    <property type="term" value="P:SOS response"/>
    <property type="evidence" value="ECO:0007669"/>
    <property type="project" value="UniProtKB-KW"/>
</dbReference>
<dbReference type="PANTHER" id="PTHR24029">
    <property type="entry name" value="UVRABC SYSTEM PROTEIN B"/>
    <property type="match status" value="1"/>
</dbReference>
<dbReference type="SMART" id="SM00487">
    <property type="entry name" value="DEXDc"/>
    <property type="match status" value="1"/>
</dbReference>
<dbReference type="NCBIfam" id="NF003673">
    <property type="entry name" value="PRK05298.1"/>
    <property type="match status" value="1"/>
</dbReference>
<keyword evidence="13" id="KW-0175">Coiled coil</keyword>
<dbReference type="Pfam" id="PF02151">
    <property type="entry name" value="UVR"/>
    <property type="match status" value="1"/>
</dbReference>
<keyword evidence="12" id="KW-0742">SOS response</keyword>
<dbReference type="InterPro" id="IPR036876">
    <property type="entry name" value="UVR_dom_sf"/>
</dbReference>
<evidence type="ECO:0000256" key="7">
    <source>
        <dbReference type="ARBA" id="ARBA00022840"/>
    </source>
</evidence>
<evidence type="ECO:0000256" key="6">
    <source>
        <dbReference type="ARBA" id="ARBA00022769"/>
    </source>
</evidence>
<dbReference type="Gene3D" id="4.10.860.10">
    <property type="entry name" value="UVR domain"/>
    <property type="match status" value="1"/>
</dbReference>
<evidence type="ECO:0000259" key="15">
    <source>
        <dbReference type="PROSITE" id="PS51192"/>
    </source>
</evidence>
<evidence type="ECO:0000259" key="14">
    <source>
        <dbReference type="PROSITE" id="PS50151"/>
    </source>
</evidence>
<dbReference type="AlphaFoldDB" id="K2AX17"/>
<reference evidence="17" key="1">
    <citation type="journal article" date="2012" name="Science">
        <title>Fermentation, hydrogen, and sulfur metabolism in multiple uncultivated bacterial phyla.</title>
        <authorList>
            <person name="Wrighton K.C."/>
            <person name="Thomas B.C."/>
            <person name="Sharon I."/>
            <person name="Miller C.S."/>
            <person name="Castelle C.J."/>
            <person name="VerBerkmoes N.C."/>
            <person name="Wilkins M.J."/>
            <person name="Hettich R.L."/>
            <person name="Lipton M.S."/>
            <person name="Williams K.H."/>
            <person name="Long P.E."/>
            <person name="Banfield J.F."/>
        </authorList>
    </citation>
    <scope>NUCLEOTIDE SEQUENCE [LARGE SCALE GENOMIC DNA]</scope>
</reference>
<dbReference type="InterPro" id="IPR001650">
    <property type="entry name" value="Helicase_C-like"/>
</dbReference>
<evidence type="ECO:0000256" key="9">
    <source>
        <dbReference type="ARBA" id="ARBA00023204"/>
    </source>
</evidence>
<protein>
    <recommendedName>
        <fullName evidence="11 12">UvrABC system protein B</fullName>
    </recommendedName>
</protein>
<accession>K2AX17</accession>
<evidence type="ECO:0000256" key="3">
    <source>
        <dbReference type="ARBA" id="ARBA00022490"/>
    </source>
</evidence>
<name>K2AX17_9BACT</name>
<comment type="caution">
    <text evidence="17">The sequence shown here is derived from an EMBL/GenBank/DDBJ whole genome shotgun (WGS) entry which is preliminary data.</text>
</comment>
<dbReference type="PROSITE" id="PS51194">
    <property type="entry name" value="HELICASE_CTER"/>
    <property type="match status" value="1"/>
</dbReference>
<dbReference type="PROSITE" id="PS50151">
    <property type="entry name" value="UVR"/>
    <property type="match status" value="1"/>
</dbReference>
<dbReference type="Pfam" id="PF17757">
    <property type="entry name" value="UvrB_inter"/>
    <property type="match status" value="1"/>
</dbReference>
<feature type="coiled-coil region" evidence="13">
    <location>
        <begin position="421"/>
        <end position="448"/>
    </location>
</feature>
<evidence type="ECO:0000256" key="8">
    <source>
        <dbReference type="ARBA" id="ARBA00022881"/>
    </source>
</evidence>
<sequence>MEFNLVSNYKTTKDQKKTIDKIEKSLEAWNKYQTILWVTGSGKTFMMANIIADLGKPTLVIAHNKTLAAQLAQEFKEFFPENAVNYFVSYYDYYQPEAYVTKTDTYIEKEATINEEINRLRHSATESLLTRKDVIIVASVSCIYSIWEVEEYLEQVIDFEVWKRYSFEKIISDLVKLQFKRATSDFKQGTFHILWDIVEIFPSSAETVWTLDFFGDELEKITRRNSLSNEIYEYKNKISIFPAKHTVTTFGKIESIVPLIRQELKERLEVYEKNNELVKAERLKTKVEYDIEMMLETGYVNGIENYSMYLSGRKPGEAPSTLMDFFGNDFITFIDESHMTIPQIGGMYAGDRARKENLIQNWFRLLSAFENRPLRFEEFEKKIWQTVFISATPGDYETEKSGVIAEQIIRPTGLLDPLIEIEDMQFMVDDLMRNIREIKARNERVLITTITKRSSEELASYLASSWVKVAYLHSEIETIDRLEILRNLRTWKIDVLVWVNLLREGLDLPEVSFIWIIDAEKQWFLRSTKSLLQIIWRASRNVNWKVTMYSYKKTISKAMQEVIDITTKRRKIQEEHNKANNITPTTIFSKIKELTMTKKTSYKLEKWENLKSKIKKLELEMDVASANLDFEKAAELRDILIELKKK</sequence>
<dbReference type="NCBIfam" id="TIGR00631">
    <property type="entry name" value="uvrb"/>
    <property type="match status" value="1"/>
</dbReference>
<proteinExistence type="inferred from homology"/>
<dbReference type="InterPro" id="IPR014001">
    <property type="entry name" value="Helicase_ATP-bd"/>
</dbReference>
<evidence type="ECO:0000256" key="13">
    <source>
        <dbReference type="SAM" id="Coils"/>
    </source>
</evidence>
<keyword evidence="3" id="KW-0963">Cytoplasm</keyword>
<dbReference type="GO" id="GO:0004518">
    <property type="term" value="F:nuclease activity"/>
    <property type="evidence" value="ECO:0007669"/>
    <property type="project" value="UniProtKB-KW"/>
</dbReference>
<dbReference type="InterPro" id="IPR027417">
    <property type="entry name" value="P-loop_NTPase"/>
</dbReference>
<evidence type="ECO:0000256" key="4">
    <source>
        <dbReference type="ARBA" id="ARBA00022741"/>
    </source>
</evidence>
<dbReference type="GO" id="GO:0003677">
    <property type="term" value="F:DNA binding"/>
    <property type="evidence" value="ECO:0007669"/>
    <property type="project" value="InterPro"/>
</dbReference>
<keyword evidence="7" id="KW-0067">ATP-binding</keyword>
<organism evidence="17">
    <name type="scientific">uncultured bacterium</name>
    <name type="common">gcode 4</name>
    <dbReference type="NCBI Taxonomy" id="1234023"/>
    <lineage>
        <taxon>Bacteria</taxon>
        <taxon>environmental samples</taxon>
    </lineage>
</organism>
<dbReference type="Pfam" id="PF00271">
    <property type="entry name" value="Helicase_C"/>
    <property type="match status" value="1"/>
</dbReference>
<dbReference type="GO" id="GO:0005737">
    <property type="term" value="C:cytoplasm"/>
    <property type="evidence" value="ECO:0007669"/>
    <property type="project" value="UniProtKB-SubCell"/>
</dbReference>
<evidence type="ECO:0000256" key="2">
    <source>
        <dbReference type="ARBA" id="ARBA00008533"/>
    </source>
</evidence>
<keyword evidence="6 12" id="KW-0228">DNA excision</keyword>
<comment type="subcellular location">
    <subcellularLocation>
        <location evidence="1 12">Cytoplasm</location>
    </subcellularLocation>
</comment>
<evidence type="ECO:0000256" key="1">
    <source>
        <dbReference type="ARBA" id="ARBA00004496"/>
    </source>
</evidence>
<evidence type="ECO:0000256" key="11">
    <source>
        <dbReference type="ARBA" id="ARBA00029504"/>
    </source>
</evidence>
<dbReference type="PANTHER" id="PTHR24029:SF0">
    <property type="entry name" value="UVRABC SYSTEM PROTEIN B"/>
    <property type="match status" value="1"/>
</dbReference>
<dbReference type="SMART" id="SM00490">
    <property type="entry name" value="HELICc"/>
    <property type="match status" value="1"/>
</dbReference>
<evidence type="ECO:0000256" key="10">
    <source>
        <dbReference type="ARBA" id="ARBA00026033"/>
    </source>
</evidence>
<dbReference type="SUPFAM" id="SSF46600">
    <property type="entry name" value="C-terminal UvrC-binding domain of UvrB"/>
    <property type="match status" value="1"/>
</dbReference>